<dbReference type="CDD" id="cd05466">
    <property type="entry name" value="PBP2_LTTR_substrate"/>
    <property type="match status" value="1"/>
</dbReference>
<dbReference type="RefSeq" id="WP_091647628.1">
    <property type="nucleotide sequence ID" value="NZ_FNHQ01000002.1"/>
</dbReference>
<dbReference type="STRING" id="349095.SAMN05660299_00352"/>
<organism evidence="6 7">
    <name type="scientific">Megasphaera paucivorans</name>
    <dbReference type="NCBI Taxonomy" id="349095"/>
    <lineage>
        <taxon>Bacteria</taxon>
        <taxon>Bacillati</taxon>
        <taxon>Bacillota</taxon>
        <taxon>Negativicutes</taxon>
        <taxon>Veillonellales</taxon>
        <taxon>Veillonellaceae</taxon>
        <taxon>Megasphaera</taxon>
    </lineage>
</organism>
<dbReference type="OrthoDB" id="1677645at2"/>
<evidence type="ECO:0000256" key="3">
    <source>
        <dbReference type="ARBA" id="ARBA00023125"/>
    </source>
</evidence>
<dbReference type="Pfam" id="PF03466">
    <property type="entry name" value="LysR_substrate"/>
    <property type="match status" value="1"/>
</dbReference>
<dbReference type="InterPro" id="IPR036390">
    <property type="entry name" value="WH_DNA-bd_sf"/>
</dbReference>
<accession>A0A1G9R1W3</accession>
<dbReference type="Pfam" id="PF00126">
    <property type="entry name" value="HTH_1"/>
    <property type="match status" value="1"/>
</dbReference>
<feature type="domain" description="HTH lysR-type" evidence="5">
    <location>
        <begin position="1"/>
        <end position="58"/>
    </location>
</feature>
<dbReference type="Gene3D" id="3.40.190.290">
    <property type="match status" value="1"/>
</dbReference>
<dbReference type="InterPro" id="IPR036388">
    <property type="entry name" value="WH-like_DNA-bd_sf"/>
</dbReference>
<evidence type="ECO:0000313" key="6">
    <source>
        <dbReference type="EMBL" id="SDM16837.1"/>
    </source>
</evidence>
<comment type="similarity">
    <text evidence="1">Belongs to the LysR transcriptional regulatory family.</text>
</comment>
<dbReference type="EMBL" id="FNHQ01000002">
    <property type="protein sequence ID" value="SDM16837.1"/>
    <property type="molecule type" value="Genomic_DNA"/>
</dbReference>
<evidence type="ECO:0000256" key="4">
    <source>
        <dbReference type="ARBA" id="ARBA00023163"/>
    </source>
</evidence>
<dbReference type="AlphaFoldDB" id="A0A1G9R1W3"/>
<evidence type="ECO:0000313" key="7">
    <source>
        <dbReference type="Proteomes" id="UP000199309"/>
    </source>
</evidence>
<dbReference type="GO" id="GO:0003700">
    <property type="term" value="F:DNA-binding transcription factor activity"/>
    <property type="evidence" value="ECO:0007669"/>
    <property type="project" value="InterPro"/>
</dbReference>
<keyword evidence="7" id="KW-1185">Reference proteome</keyword>
<keyword evidence="3 6" id="KW-0238">DNA-binding</keyword>
<dbReference type="PANTHER" id="PTHR30126">
    <property type="entry name" value="HTH-TYPE TRANSCRIPTIONAL REGULATOR"/>
    <property type="match status" value="1"/>
</dbReference>
<dbReference type="SUPFAM" id="SSF53850">
    <property type="entry name" value="Periplasmic binding protein-like II"/>
    <property type="match status" value="1"/>
</dbReference>
<proteinExistence type="inferred from homology"/>
<dbReference type="InterPro" id="IPR005119">
    <property type="entry name" value="LysR_subst-bd"/>
</dbReference>
<dbReference type="InterPro" id="IPR000847">
    <property type="entry name" value="LysR_HTH_N"/>
</dbReference>
<evidence type="ECO:0000256" key="2">
    <source>
        <dbReference type="ARBA" id="ARBA00023015"/>
    </source>
</evidence>
<dbReference type="Gene3D" id="1.10.10.10">
    <property type="entry name" value="Winged helix-like DNA-binding domain superfamily/Winged helix DNA-binding domain"/>
    <property type="match status" value="1"/>
</dbReference>
<name>A0A1G9R1W3_9FIRM</name>
<evidence type="ECO:0000256" key="1">
    <source>
        <dbReference type="ARBA" id="ARBA00009437"/>
    </source>
</evidence>
<keyword evidence="2" id="KW-0805">Transcription regulation</keyword>
<dbReference type="GO" id="GO:0000976">
    <property type="term" value="F:transcription cis-regulatory region binding"/>
    <property type="evidence" value="ECO:0007669"/>
    <property type="project" value="TreeGrafter"/>
</dbReference>
<protein>
    <submittedName>
        <fullName evidence="6">DNA-binding transcriptional regulator, LysR family</fullName>
    </submittedName>
</protein>
<dbReference type="PANTHER" id="PTHR30126:SF78">
    <property type="entry name" value="HTH LYSR-TYPE DOMAIN-CONTAINING PROTEIN"/>
    <property type="match status" value="1"/>
</dbReference>
<evidence type="ECO:0000259" key="5">
    <source>
        <dbReference type="PROSITE" id="PS50931"/>
    </source>
</evidence>
<reference evidence="6 7" key="1">
    <citation type="submission" date="2016-10" db="EMBL/GenBank/DDBJ databases">
        <authorList>
            <person name="de Groot N.N."/>
        </authorList>
    </citation>
    <scope>NUCLEOTIDE SEQUENCE [LARGE SCALE GENOMIC DNA]</scope>
    <source>
        <strain evidence="6 7">DSM 16981</strain>
    </source>
</reference>
<keyword evidence="4" id="KW-0804">Transcription</keyword>
<sequence length="288" mass="33398">MNEKDWELLNMLHEERSITKTAKRLFFTQPTISAKIKQIEKEMGCNIVIRSVRGISFTPEGELLCQFSRRYLQDFRQIKHAIQPKTTDIMGTLNIGCASIYAKYKLGDILNDFCHDHSVVNVRLHTDLSQNIYDKLCGGTIQMGIIRGDYPWSGPKFLLRRDPYCIINATPIDLKKLPQIPMIYRQADRPLQSSLHDWWTSNFNQLPHTRIEVNSLDLCMQMVCSGLGYTLLAPSGAIPTLWSKNLCDRNNQPLIRHTWLYLNEQCKDNNVVKTFCSYLLDREKKENI</sequence>
<dbReference type="PROSITE" id="PS50931">
    <property type="entry name" value="HTH_LYSR"/>
    <property type="match status" value="1"/>
</dbReference>
<dbReference type="SUPFAM" id="SSF46785">
    <property type="entry name" value="Winged helix' DNA-binding domain"/>
    <property type="match status" value="1"/>
</dbReference>
<gene>
    <name evidence="6" type="ORF">SAMN05660299_00352</name>
</gene>
<dbReference type="Proteomes" id="UP000199309">
    <property type="component" value="Unassembled WGS sequence"/>
</dbReference>